<accession>A0ABN9KQH1</accession>
<dbReference type="Pfam" id="PF08785">
    <property type="entry name" value="Ku_PK_bind"/>
    <property type="match status" value="1"/>
</dbReference>
<feature type="domain" description="Ku C-terminal" evidence="2">
    <location>
        <begin position="36"/>
        <end position="145"/>
    </location>
</feature>
<feature type="compositionally biased region" description="Basic and acidic residues" evidence="1">
    <location>
        <begin position="605"/>
        <end position="623"/>
    </location>
</feature>
<dbReference type="Proteomes" id="UP001176940">
    <property type="component" value="Unassembled WGS sequence"/>
</dbReference>
<feature type="region of interest" description="Disordered" evidence="1">
    <location>
        <begin position="387"/>
        <end position="419"/>
    </location>
</feature>
<feature type="region of interest" description="Disordered" evidence="1">
    <location>
        <begin position="260"/>
        <end position="304"/>
    </location>
</feature>
<dbReference type="SUPFAM" id="SSF101420">
    <property type="entry name" value="C-terminal domain of Ku80"/>
    <property type="match status" value="1"/>
</dbReference>
<feature type="compositionally biased region" description="Basic and acidic residues" evidence="1">
    <location>
        <begin position="404"/>
        <end position="419"/>
    </location>
</feature>
<gene>
    <name evidence="3" type="ORF">RIMI_LOCUS963887</name>
</gene>
<dbReference type="InterPro" id="IPR014893">
    <property type="entry name" value="Ku_PK_bind"/>
</dbReference>
<evidence type="ECO:0000256" key="1">
    <source>
        <dbReference type="SAM" id="MobiDB-lite"/>
    </source>
</evidence>
<dbReference type="InterPro" id="IPR036494">
    <property type="entry name" value="Ku_C_sf"/>
</dbReference>
<reference evidence="3" key="1">
    <citation type="submission" date="2023-07" db="EMBL/GenBank/DDBJ databases">
        <authorList>
            <person name="Stuckert A."/>
        </authorList>
    </citation>
    <scope>NUCLEOTIDE SEQUENCE</scope>
</reference>
<evidence type="ECO:0000313" key="3">
    <source>
        <dbReference type="EMBL" id="CAJ0919232.1"/>
    </source>
</evidence>
<evidence type="ECO:0000259" key="2">
    <source>
        <dbReference type="Pfam" id="PF08785"/>
    </source>
</evidence>
<name>A0ABN9KQH1_9NEOB</name>
<dbReference type="Gene3D" id="1.25.40.240">
    <property type="entry name" value="Ku, C-terminal domain"/>
    <property type="match status" value="1"/>
</dbReference>
<keyword evidence="4" id="KW-1185">Reference proteome</keyword>
<proteinExistence type="predicted"/>
<comment type="caution">
    <text evidence="3">The sequence shown here is derived from an EMBL/GenBank/DDBJ whole genome shotgun (WGS) entry which is preliminary data.</text>
</comment>
<dbReference type="EMBL" id="CAUEEQ010001214">
    <property type="protein sequence ID" value="CAJ0919232.1"/>
    <property type="molecule type" value="Genomic_DNA"/>
</dbReference>
<organism evidence="3 4">
    <name type="scientific">Ranitomeya imitator</name>
    <name type="common">mimic poison frog</name>
    <dbReference type="NCBI Taxonomy" id="111125"/>
    <lineage>
        <taxon>Eukaryota</taxon>
        <taxon>Metazoa</taxon>
        <taxon>Chordata</taxon>
        <taxon>Craniata</taxon>
        <taxon>Vertebrata</taxon>
        <taxon>Euteleostomi</taxon>
        <taxon>Amphibia</taxon>
        <taxon>Batrachia</taxon>
        <taxon>Anura</taxon>
        <taxon>Neobatrachia</taxon>
        <taxon>Hyloidea</taxon>
        <taxon>Dendrobatidae</taxon>
        <taxon>Dendrobatinae</taxon>
        <taxon>Ranitomeya</taxon>
    </lineage>
</organism>
<sequence length="713" mass="79617">MEHNQEPESKRMKTEDEDFSVSQVADANVTSVGSVNPTNDFRVLVRQKNANFQNLSKQLVKRIYEFLDIKQSQYYMKSMSCIKCFREEAVRISMTSPSVFEGEDGEQRFSREFWEIVSVQDGISLITSKESAGSAVTPDEAQQFLAPTEEIKEDKSVMEEGGDVDDLSDSGPGSWHYRRSDVLSASGGHRTEKYLLVELLLCPPVVARGVWLHIRTAIDLYREERSGAWSACIDHRRGEDRACPGRYCKGIDSSLFSYGEARADPGPGRRHRPYEERTGPGRRHRTIRRGEGPGPGRRHRPTERKRTALVGGIDHQNGEDSWPWSAASYIRRGEDRAWSAASTIRRGEDRALVGGIDHTERRGTPGPWLAASTIRRGEDRALVGGIDHTERRGTGPWSAASTIQERRREPGPGRRHQSYGEDRALVRAASTIRRGEDRALVGGIDHTERRETGPWSAASTILRGEERALVGGIDHTERSGPWLAAIDHTEGEERALVDTASTIRRGAGPGRPASTIRRGPGPWLAASTIRRGEDRALVGGHRPYGEGEDRALVGGIDHMERRGPAGPWSAGRRIDHTERMRIGPWSAASTIRTRERTRALVGGIDHTERRGSGPGRGIDHTERTGPGPTGLQFERMSRLLIGFLEKRAMRGRRESAARTVLRLHHQAQRFRWWRSGVRMSKVRIPVPTVKTQRAICAVIPFIAVVECTAQRKS</sequence>
<evidence type="ECO:0000313" key="4">
    <source>
        <dbReference type="Proteomes" id="UP001176940"/>
    </source>
</evidence>
<feature type="region of interest" description="Disordered" evidence="1">
    <location>
        <begin position="605"/>
        <end position="630"/>
    </location>
</feature>
<protein>
    <recommendedName>
        <fullName evidence="2">Ku C-terminal domain-containing protein</fullName>
    </recommendedName>
</protein>